<feature type="signal peptide" evidence="2">
    <location>
        <begin position="1"/>
        <end position="19"/>
    </location>
</feature>
<name>A0ABN9T0Y4_9DINO</name>
<keyword evidence="4" id="KW-1185">Reference proteome</keyword>
<keyword evidence="1" id="KW-1133">Transmembrane helix</keyword>
<gene>
    <name evidence="3" type="ORF">PCOR1329_LOCUS34513</name>
</gene>
<reference evidence="3" key="1">
    <citation type="submission" date="2023-10" db="EMBL/GenBank/DDBJ databases">
        <authorList>
            <person name="Chen Y."/>
            <person name="Shah S."/>
            <person name="Dougan E. K."/>
            <person name="Thang M."/>
            <person name="Chan C."/>
        </authorList>
    </citation>
    <scope>NUCLEOTIDE SEQUENCE [LARGE SCALE GENOMIC DNA]</scope>
</reference>
<sequence>MLMQLFLPLLPSPIPPAGGAAMKLKPTRDCFGICTLTAGVEAICLAVLVFSLLVISVVSSAEPLQIVGLTVPPTLQVAAGAWAFVGIPLAIMAGVGVLYQVESNLRLFFVYLLA</sequence>
<feature type="transmembrane region" description="Helical" evidence="1">
    <location>
        <begin position="30"/>
        <end position="59"/>
    </location>
</feature>
<evidence type="ECO:0000313" key="4">
    <source>
        <dbReference type="Proteomes" id="UP001189429"/>
    </source>
</evidence>
<keyword evidence="1" id="KW-0812">Transmembrane</keyword>
<protein>
    <submittedName>
        <fullName evidence="3">Uncharacterized protein</fullName>
    </submittedName>
</protein>
<comment type="caution">
    <text evidence="3">The sequence shown here is derived from an EMBL/GenBank/DDBJ whole genome shotgun (WGS) entry which is preliminary data.</text>
</comment>
<evidence type="ECO:0000256" key="2">
    <source>
        <dbReference type="SAM" id="SignalP"/>
    </source>
</evidence>
<proteinExistence type="predicted"/>
<keyword evidence="2" id="KW-0732">Signal</keyword>
<accession>A0ABN9T0Y4</accession>
<evidence type="ECO:0000256" key="1">
    <source>
        <dbReference type="SAM" id="Phobius"/>
    </source>
</evidence>
<feature type="non-terminal residue" evidence="3">
    <location>
        <position position="114"/>
    </location>
</feature>
<dbReference type="EMBL" id="CAUYUJ010014234">
    <property type="protein sequence ID" value="CAK0838596.1"/>
    <property type="molecule type" value="Genomic_DNA"/>
</dbReference>
<feature type="chain" id="PRO_5045076279" evidence="2">
    <location>
        <begin position="20"/>
        <end position="114"/>
    </location>
</feature>
<organism evidence="3 4">
    <name type="scientific">Prorocentrum cordatum</name>
    <dbReference type="NCBI Taxonomy" id="2364126"/>
    <lineage>
        <taxon>Eukaryota</taxon>
        <taxon>Sar</taxon>
        <taxon>Alveolata</taxon>
        <taxon>Dinophyceae</taxon>
        <taxon>Prorocentrales</taxon>
        <taxon>Prorocentraceae</taxon>
        <taxon>Prorocentrum</taxon>
    </lineage>
</organism>
<keyword evidence="1" id="KW-0472">Membrane</keyword>
<dbReference type="Proteomes" id="UP001189429">
    <property type="component" value="Unassembled WGS sequence"/>
</dbReference>
<feature type="transmembrane region" description="Helical" evidence="1">
    <location>
        <begin position="79"/>
        <end position="99"/>
    </location>
</feature>
<evidence type="ECO:0000313" key="3">
    <source>
        <dbReference type="EMBL" id="CAK0838596.1"/>
    </source>
</evidence>